<evidence type="ECO:0000313" key="1">
    <source>
        <dbReference type="EMBL" id="KKL79403.1"/>
    </source>
</evidence>
<gene>
    <name evidence="1" type="ORF">LCGC14_2015180</name>
</gene>
<dbReference type="EMBL" id="LAZR01023183">
    <property type="protein sequence ID" value="KKL79403.1"/>
    <property type="molecule type" value="Genomic_DNA"/>
</dbReference>
<accession>A0A0F9EZ64</accession>
<dbReference type="AlphaFoldDB" id="A0A0F9EZ64"/>
<sequence length="32" mass="3775">MTNEEARVLAEAHWEWLESLLHKIYVDALIHG</sequence>
<feature type="non-terminal residue" evidence="1">
    <location>
        <position position="32"/>
    </location>
</feature>
<comment type="caution">
    <text evidence="1">The sequence shown here is derived from an EMBL/GenBank/DDBJ whole genome shotgun (WGS) entry which is preliminary data.</text>
</comment>
<reference evidence="1" key="1">
    <citation type="journal article" date="2015" name="Nature">
        <title>Complex archaea that bridge the gap between prokaryotes and eukaryotes.</title>
        <authorList>
            <person name="Spang A."/>
            <person name="Saw J.H."/>
            <person name="Jorgensen S.L."/>
            <person name="Zaremba-Niedzwiedzka K."/>
            <person name="Martijn J."/>
            <person name="Lind A.E."/>
            <person name="van Eijk R."/>
            <person name="Schleper C."/>
            <person name="Guy L."/>
            <person name="Ettema T.J."/>
        </authorList>
    </citation>
    <scope>NUCLEOTIDE SEQUENCE</scope>
</reference>
<organism evidence="1">
    <name type="scientific">marine sediment metagenome</name>
    <dbReference type="NCBI Taxonomy" id="412755"/>
    <lineage>
        <taxon>unclassified sequences</taxon>
        <taxon>metagenomes</taxon>
        <taxon>ecological metagenomes</taxon>
    </lineage>
</organism>
<proteinExistence type="predicted"/>
<name>A0A0F9EZ64_9ZZZZ</name>
<protein>
    <submittedName>
        <fullName evidence="1">Uncharacterized protein</fullName>
    </submittedName>
</protein>